<dbReference type="WBParaSite" id="ACRNAN_scaffold5666.g28555.t1">
    <property type="protein sequence ID" value="ACRNAN_scaffold5666.g28555.t1"/>
    <property type="gene ID" value="ACRNAN_scaffold5666.g28555"/>
</dbReference>
<evidence type="ECO:0000259" key="6">
    <source>
        <dbReference type="Pfam" id="PF00150"/>
    </source>
</evidence>
<evidence type="ECO:0000256" key="3">
    <source>
        <dbReference type="ARBA" id="ARBA00023295"/>
    </source>
</evidence>
<keyword evidence="3 4" id="KW-0326">Glycosidase</keyword>
<dbReference type="InterPro" id="IPR017853">
    <property type="entry name" value="GH"/>
</dbReference>
<evidence type="ECO:0000256" key="1">
    <source>
        <dbReference type="ARBA" id="ARBA00005641"/>
    </source>
</evidence>
<evidence type="ECO:0000313" key="7">
    <source>
        <dbReference type="Proteomes" id="UP000887540"/>
    </source>
</evidence>
<organism evidence="7 8">
    <name type="scientific">Acrobeloides nanus</name>
    <dbReference type="NCBI Taxonomy" id="290746"/>
    <lineage>
        <taxon>Eukaryota</taxon>
        <taxon>Metazoa</taxon>
        <taxon>Ecdysozoa</taxon>
        <taxon>Nematoda</taxon>
        <taxon>Chromadorea</taxon>
        <taxon>Rhabditida</taxon>
        <taxon>Tylenchina</taxon>
        <taxon>Cephalobomorpha</taxon>
        <taxon>Cephaloboidea</taxon>
        <taxon>Cephalobidae</taxon>
        <taxon>Acrobeloides</taxon>
    </lineage>
</organism>
<dbReference type="Gene3D" id="3.20.20.80">
    <property type="entry name" value="Glycosidases"/>
    <property type="match status" value="1"/>
</dbReference>
<dbReference type="PANTHER" id="PTHR34142">
    <property type="entry name" value="ENDO-BETA-1,4-GLUCANASE A"/>
    <property type="match status" value="1"/>
</dbReference>
<dbReference type="GO" id="GO:0000272">
    <property type="term" value="P:polysaccharide catabolic process"/>
    <property type="evidence" value="ECO:0007669"/>
    <property type="project" value="InterPro"/>
</dbReference>
<dbReference type="PANTHER" id="PTHR34142:SF1">
    <property type="entry name" value="GLYCOSIDE HYDROLASE FAMILY 5 DOMAIN-CONTAINING PROTEIN"/>
    <property type="match status" value="1"/>
</dbReference>
<dbReference type="SUPFAM" id="SSF51445">
    <property type="entry name" value="(Trans)glycosidases"/>
    <property type="match status" value="1"/>
</dbReference>
<sequence>MPEELVVVLVLFSIILQIKSQLNPVAPPYGQLQVIGTKLCGSNGQPVQLRGMSLNPWQEQYYTAQTVSFLKYSFNSNVVRAAMSTDGWGGYLTSSDNFAQWNQNMQTVIEAAINNGIYVIVDWHGTGTGYANNASNFFWGISSKYSQYPHIIYEIWNEPTNPYTWQNVTDYAYQVIWNIRYNDKNNVIVIGTPNWSQDVDVAAQAPIGGYNNIAYTLHYYAASHGQWLMDKATTAINKGLCLFITEYGTVNADGGGAINYTESWAWWNYADQNLLSYVNWDVGNGDGTVSGTGSGSSIFLSNTQTWQIWNSSFWSATGNMVHDKYQQTNQGLYG</sequence>
<keyword evidence="2 4" id="KW-0378">Hydrolase</keyword>
<protein>
    <submittedName>
        <fullName evidence="8">Glycoside hydrolase family 5 domain-containing protein</fullName>
    </submittedName>
</protein>
<evidence type="ECO:0000256" key="5">
    <source>
        <dbReference type="SAM" id="SignalP"/>
    </source>
</evidence>
<accession>A0A914E5U0</accession>
<reference evidence="8" key="1">
    <citation type="submission" date="2022-11" db="UniProtKB">
        <authorList>
            <consortium name="WormBaseParasite"/>
        </authorList>
    </citation>
    <scope>IDENTIFICATION</scope>
</reference>
<evidence type="ECO:0000256" key="2">
    <source>
        <dbReference type="ARBA" id="ARBA00022801"/>
    </source>
</evidence>
<feature type="signal peptide" evidence="5">
    <location>
        <begin position="1"/>
        <end position="20"/>
    </location>
</feature>
<dbReference type="AlphaFoldDB" id="A0A914E5U0"/>
<dbReference type="InterPro" id="IPR001547">
    <property type="entry name" value="Glyco_hydro_5"/>
</dbReference>
<dbReference type="InterPro" id="IPR018087">
    <property type="entry name" value="Glyco_hydro_5_CS"/>
</dbReference>
<dbReference type="PROSITE" id="PS00659">
    <property type="entry name" value="GLYCOSYL_HYDROL_F5"/>
    <property type="match status" value="1"/>
</dbReference>
<feature type="domain" description="Glycoside hydrolase family 5" evidence="6">
    <location>
        <begin position="41"/>
        <end position="284"/>
    </location>
</feature>
<evidence type="ECO:0000256" key="4">
    <source>
        <dbReference type="RuleBase" id="RU361153"/>
    </source>
</evidence>
<name>A0A914E5U0_9BILA</name>
<proteinExistence type="inferred from homology"/>
<keyword evidence="5" id="KW-0732">Signal</keyword>
<dbReference type="Proteomes" id="UP000887540">
    <property type="component" value="Unplaced"/>
</dbReference>
<evidence type="ECO:0000313" key="8">
    <source>
        <dbReference type="WBParaSite" id="ACRNAN_scaffold5666.g28555.t1"/>
    </source>
</evidence>
<dbReference type="GO" id="GO:0004553">
    <property type="term" value="F:hydrolase activity, hydrolyzing O-glycosyl compounds"/>
    <property type="evidence" value="ECO:0007669"/>
    <property type="project" value="InterPro"/>
</dbReference>
<feature type="chain" id="PRO_5038007917" evidence="5">
    <location>
        <begin position="21"/>
        <end position="334"/>
    </location>
</feature>
<comment type="similarity">
    <text evidence="1 4">Belongs to the glycosyl hydrolase 5 (cellulase A) family.</text>
</comment>
<dbReference type="Pfam" id="PF00150">
    <property type="entry name" value="Cellulase"/>
    <property type="match status" value="1"/>
</dbReference>
<keyword evidence="7" id="KW-1185">Reference proteome</keyword>